<evidence type="ECO:0000313" key="2">
    <source>
        <dbReference type="EMBL" id="RMH91115.1"/>
    </source>
</evidence>
<dbReference type="AlphaFoldDB" id="A0A3M2HS85"/>
<comment type="caution">
    <text evidence="2">The sequence shown here is derived from an EMBL/GenBank/DDBJ whole genome shotgun (WGS) entry which is preliminary data.</text>
</comment>
<organism evidence="2 3">
    <name type="scientific">Solilutibacter pythonis</name>
    <dbReference type="NCBI Taxonomy" id="2483112"/>
    <lineage>
        <taxon>Bacteria</taxon>
        <taxon>Pseudomonadati</taxon>
        <taxon>Pseudomonadota</taxon>
        <taxon>Gammaproteobacteria</taxon>
        <taxon>Lysobacterales</taxon>
        <taxon>Lysobacteraceae</taxon>
        <taxon>Solilutibacter</taxon>
    </lineage>
</organism>
<sequence length="407" mass="44514">MLLEFESNYDSSAGHPGRNLRELIEKTPEAKADILESIRRGNLEQFESLDDSGAVGSYSAAARALAVSLEQLKIADKNVQAANTLRMTLGHELQHGVNRQDIIDQDMKLRDEAAVIARGPSPHDYTAILRDYNVKSRELESMAEIAGINTLADSVRRDNPGAMLKDLYDAAPYDMAMYINVDMSKSPVVYTPRPGLIIGDDLKIDSSREENVEAVGQLFYDANGYPEQEVSGAIDIITYVESQARAAALANDPLHGAPEIHVDLKALGVSDTLPLPLGFTNASKPRLEQASVVQGQGTRAPDSPGHPDHDYYRMLRERLPDSVPDNAVAYAMYLAKADGMTDPSKVDANRISYVNGNVWVFGTVPGYRVGLDPAQSPQMTEVIGQLDEQRAQQQAQQQIRGPTSHSL</sequence>
<dbReference type="EMBL" id="RFLY01000010">
    <property type="protein sequence ID" value="RMH91115.1"/>
    <property type="molecule type" value="Genomic_DNA"/>
</dbReference>
<proteinExistence type="predicted"/>
<feature type="region of interest" description="Disordered" evidence="1">
    <location>
        <begin position="387"/>
        <end position="407"/>
    </location>
</feature>
<protein>
    <submittedName>
        <fullName evidence="2">Uncharacterized protein</fullName>
    </submittedName>
</protein>
<reference evidence="2 3" key="1">
    <citation type="submission" date="2018-10" db="EMBL/GenBank/DDBJ databases">
        <title>Proposal of Lysobacter pythonis sp. nov. isolated from royal pythons (Python regius).</title>
        <authorList>
            <person name="Hans-Juergen B."/>
            <person name="Huptas C."/>
            <person name="Sandra B."/>
            <person name="Igor L."/>
            <person name="Joachim S."/>
            <person name="Siegfried S."/>
            <person name="Mareike W."/>
            <person name="Peter K."/>
        </authorList>
    </citation>
    <scope>NUCLEOTIDE SEQUENCE [LARGE SCALE GENOMIC DNA]</scope>
    <source>
        <strain evidence="2 3">4284/11</strain>
    </source>
</reference>
<evidence type="ECO:0000313" key="3">
    <source>
        <dbReference type="Proteomes" id="UP000275012"/>
    </source>
</evidence>
<dbReference type="Proteomes" id="UP000275012">
    <property type="component" value="Unassembled WGS sequence"/>
</dbReference>
<accession>A0A3M2HS85</accession>
<name>A0A3M2HS85_9GAMM</name>
<gene>
    <name evidence="2" type="ORF">EBB59_08205</name>
</gene>
<keyword evidence="3" id="KW-1185">Reference proteome</keyword>
<evidence type="ECO:0000256" key="1">
    <source>
        <dbReference type="SAM" id="MobiDB-lite"/>
    </source>
</evidence>